<evidence type="ECO:0000256" key="3">
    <source>
        <dbReference type="ARBA" id="ARBA00022793"/>
    </source>
</evidence>
<dbReference type="PANTHER" id="PTHR46101:SF18">
    <property type="entry name" value="HISTIDINE DECARBOXYLASE"/>
    <property type="match status" value="1"/>
</dbReference>
<keyword evidence="5 6" id="KW-0456">Lyase</keyword>
<evidence type="ECO:0000313" key="7">
    <source>
        <dbReference type="EMBL" id="GAA3092918.1"/>
    </source>
</evidence>
<comment type="similarity">
    <text evidence="2 6">Belongs to the group II decarboxylase family.</text>
</comment>
<dbReference type="InterPro" id="IPR015421">
    <property type="entry name" value="PyrdxlP-dep_Trfase_major"/>
</dbReference>
<dbReference type="Gene3D" id="3.40.640.10">
    <property type="entry name" value="Type I PLP-dependent aspartate aminotransferase-like (Major domain)"/>
    <property type="match status" value="1"/>
</dbReference>
<evidence type="ECO:0000256" key="2">
    <source>
        <dbReference type="ARBA" id="ARBA00009533"/>
    </source>
</evidence>
<organism evidence="7 8">
    <name type="scientific">Streptomyces rectiviolaceus</name>
    <dbReference type="NCBI Taxonomy" id="332591"/>
    <lineage>
        <taxon>Bacteria</taxon>
        <taxon>Bacillati</taxon>
        <taxon>Actinomycetota</taxon>
        <taxon>Actinomycetes</taxon>
        <taxon>Kitasatosporales</taxon>
        <taxon>Streptomycetaceae</taxon>
        <taxon>Streptomyces</taxon>
    </lineage>
</organism>
<name>A0ABP6ME08_9ACTN</name>
<keyword evidence="8" id="KW-1185">Reference proteome</keyword>
<evidence type="ECO:0000256" key="6">
    <source>
        <dbReference type="RuleBase" id="RU000382"/>
    </source>
</evidence>
<dbReference type="EMBL" id="BAAAUG010000023">
    <property type="protein sequence ID" value="GAA3092918.1"/>
    <property type="molecule type" value="Genomic_DNA"/>
</dbReference>
<dbReference type="PANTHER" id="PTHR46101">
    <property type="match status" value="1"/>
</dbReference>
<dbReference type="InterPro" id="IPR015424">
    <property type="entry name" value="PyrdxlP-dep_Trfase"/>
</dbReference>
<protein>
    <submittedName>
        <fullName evidence="7">Histidine decarboxylase</fullName>
    </submittedName>
</protein>
<proteinExistence type="inferred from homology"/>
<dbReference type="InterPro" id="IPR051151">
    <property type="entry name" value="Group_II_Decarboxylase"/>
</dbReference>
<keyword evidence="4 6" id="KW-0663">Pyridoxal phosphate</keyword>
<evidence type="ECO:0000256" key="4">
    <source>
        <dbReference type="ARBA" id="ARBA00022898"/>
    </source>
</evidence>
<sequence length="554" mass="61708">MAREAETHADIPFGPEDTPWQKTFSGLRVVGGRPYGTPPSSDPRAAYISVPEVPHHKVQLPPTGLDAEQYTEAEALFRSHIDTQTRNFAGYQVTSALDYEERLGHYLNRHLNNVGDPYQSSSYTLNSKVLERAVLDYFASLWHAKWPHDPEDPESYWGYVLTMGSSEGNLYGLWNARDYLSGKPLRTHQREPGTVAVGQELLGEGPHDFHPVAFFSEDTHYSLTKAVRALDIDTFHTLGSTRYPDENPLAPGAPWPREVPSTEHGAIDVEQLAVLVRFFASRGYPILISLNYGSTFKGAYDDVEAVARTVHGICAEYGLDNRRVDRRGGNSSDCDERPGYWVHVDGALGAGYAPYLEMARDVGMVEQAPPAFDFRLSGVHSLTMSGHKWMGTPWACGVFMTRTGMQMAPPRASEYIGSADTTFAGSRNGFSSLLMWDYLARHSYDDQARLAAECDGLAAYTHEQLLALQEQLGQDLWVARSPQSLTVRFRQPHADIVRRYSLSSETVHVDGAARTYVHLYAMRHLTGQRVDELIGELRQPGAFPLASYTGTTSR</sequence>
<reference evidence="8" key="1">
    <citation type="journal article" date="2019" name="Int. J. Syst. Evol. Microbiol.">
        <title>The Global Catalogue of Microorganisms (GCM) 10K type strain sequencing project: providing services to taxonomists for standard genome sequencing and annotation.</title>
        <authorList>
            <consortium name="The Broad Institute Genomics Platform"/>
            <consortium name="The Broad Institute Genome Sequencing Center for Infectious Disease"/>
            <person name="Wu L."/>
            <person name="Ma J."/>
        </authorList>
    </citation>
    <scope>NUCLEOTIDE SEQUENCE [LARGE SCALE GENOMIC DNA]</scope>
    <source>
        <strain evidence="8">JCM 9092</strain>
    </source>
</reference>
<evidence type="ECO:0000256" key="1">
    <source>
        <dbReference type="ARBA" id="ARBA00001933"/>
    </source>
</evidence>
<dbReference type="InterPro" id="IPR021115">
    <property type="entry name" value="Pyridoxal-P_BS"/>
</dbReference>
<comment type="cofactor">
    <cofactor evidence="1 6">
        <name>pyridoxal 5'-phosphate</name>
        <dbReference type="ChEBI" id="CHEBI:597326"/>
    </cofactor>
</comment>
<keyword evidence="3" id="KW-0210">Decarboxylase</keyword>
<gene>
    <name evidence="7" type="ORF">GCM10010449_15780</name>
</gene>
<comment type="caution">
    <text evidence="7">The sequence shown here is derived from an EMBL/GenBank/DDBJ whole genome shotgun (WGS) entry which is preliminary data.</text>
</comment>
<dbReference type="Pfam" id="PF00282">
    <property type="entry name" value="Pyridoxal_deC"/>
    <property type="match status" value="1"/>
</dbReference>
<evidence type="ECO:0000313" key="8">
    <source>
        <dbReference type="Proteomes" id="UP001501637"/>
    </source>
</evidence>
<evidence type="ECO:0000256" key="5">
    <source>
        <dbReference type="ARBA" id="ARBA00023239"/>
    </source>
</evidence>
<accession>A0ABP6ME08</accession>
<dbReference type="Proteomes" id="UP001501637">
    <property type="component" value="Unassembled WGS sequence"/>
</dbReference>
<dbReference type="PROSITE" id="PS00392">
    <property type="entry name" value="DDC_GAD_HDC_YDC"/>
    <property type="match status" value="1"/>
</dbReference>
<dbReference type="InterPro" id="IPR002129">
    <property type="entry name" value="PyrdxlP-dep_de-COase"/>
</dbReference>
<dbReference type="SUPFAM" id="SSF53383">
    <property type="entry name" value="PLP-dependent transferases"/>
    <property type="match status" value="1"/>
</dbReference>